<dbReference type="VEuPathDB" id="FungiDB:PV09_06936"/>
<feature type="compositionally biased region" description="Low complexity" evidence="1">
    <location>
        <begin position="49"/>
        <end position="70"/>
    </location>
</feature>
<dbReference type="GeneID" id="27314909"/>
<evidence type="ECO:0000313" key="2">
    <source>
        <dbReference type="EMBL" id="KIW01763.1"/>
    </source>
</evidence>
<accession>A0A0D2A4Q1</accession>
<dbReference type="HOGENOM" id="CLU_148138_0_0_1"/>
<sequence>MDRPEMVPPSQQRQSSTPSSFTYPTAASVPLRMVSAPVPSPTQQRPQYFSSFSTSTLPSESSSSSSSAAASTSAFAAAAAAAATAQQQASIGTGQQQQPGYDYVPDRGTAGSTAQETRNYIDNFALVAEAAKRAQMAVLMRDMEGVELG</sequence>
<name>A0A0D2A4Q1_9PEZI</name>
<dbReference type="EMBL" id="KN847553">
    <property type="protein sequence ID" value="KIW01763.1"/>
    <property type="molecule type" value="Genomic_DNA"/>
</dbReference>
<gene>
    <name evidence="2" type="ORF">PV09_06936</name>
</gene>
<proteinExistence type="predicted"/>
<reference evidence="2 3" key="1">
    <citation type="submission" date="2015-01" db="EMBL/GenBank/DDBJ databases">
        <title>The Genome Sequence of Ochroconis gallopava CBS43764.</title>
        <authorList>
            <consortium name="The Broad Institute Genomics Platform"/>
            <person name="Cuomo C."/>
            <person name="de Hoog S."/>
            <person name="Gorbushina A."/>
            <person name="Stielow B."/>
            <person name="Teixiera M."/>
            <person name="Abouelleil A."/>
            <person name="Chapman S.B."/>
            <person name="Priest M."/>
            <person name="Young S.K."/>
            <person name="Wortman J."/>
            <person name="Nusbaum C."/>
            <person name="Birren B."/>
        </authorList>
    </citation>
    <scope>NUCLEOTIDE SEQUENCE [LARGE SCALE GENOMIC DNA]</scope>
    <source>
        <strain evidence="2 3">CBS 43764</strain>
    </source>
</reference>
<dbReference type="OrthoDB" id="4157208at2759"/>
<keyword evidence="3" id="KW-1185">Reference proteome</keyword>
<dbReference type="Proteomes" id="UP000053259">
    <property type="component" value="Unassembled WGS sequence"/>
</dbReference>
<evidence type="ECO:0000313" key="3">
    <source>
        <dbReference type="Proteomes" id="UP000053259"/>
    </source>
</evidence>
<protein>
    <submittedName>
        <fullName evidence="2">Uncharacterized protein</fullName>
    </submittedName>
</protein>
<dbReference type="AlphaFoldDB" id="A0A0D2A4Q1"/>
<feature type="region of interest" description="Disordered" evidence="1">
    <location>
        <begin position="85"/>
        <end position="115"/>
    </location>
</feature>
<organism evidence="2 3">
    <name type="scientific">Verruconis gallopava</name>
    <dbReference type="NCBI Taxonomy" id="253628"/>
    <lineage>
        <taxon>Eukaryota</taxon>
        <taxon>Fungi</taxon>
        <taxon>Dikarya</taxon>
        <taxon>Ascomycota</taxon>
        <taxon>Pezizomycotina</taxon>
        <taxon>Dothideomycetes</taxon>
        <taxon>Pleosporomycetidae</taxon>
        <taxon>Venturiales</taxon>
        <taxon>Sympoventuriaceae</taxon>
        <taxon>Verruconis</taxon>
    </lineage>
</organism>
<evidence type="ECO:0000256" key="1">
    <source>
        <dbReference type="SAM" id="MobiDB-lite"/>
    </source>
</evidence>
<feature type="compositionally biased region" description="Low complexity" evidence="1">
    <location>
        <begin position="8"/>
        <end position="20"/>
    </location>
</feature>
<dbReference type="RefSeq" id="XP_016211632.1">
    <property type="nucleotide sequence ID" value="XM_016360646.1"/>
</dbReference>
<dbReference type="InParanoid" id="A0A0D2A4Q1"/>
<feature type="region of interest" description="Disordered" evidence="1">
    <location>
        <begin position="1"/>
        <end position="70"/>
    </location>
</feature>